<dbReference type="SUPFAM" id="SSF56672">
    <property type="entry name" value="DNA/RNA polymerases"/>
    <property type="match status" value="1"/>
</dbReference>
<dbReference type="OrthoDB" id="6104769at2759"/>
<dbReference type="PANTHER" id="PTHR33050:SF7">
    <property type="entry name" value="RIBONUCLEASE H"/>
    <property type="match status" value="1"/>
</dbReference>
<dbReference type="InterPro" id="IPR052055">
    <property type="entry name" value="Hepadnavirus_pol/RT"/>
</dbReference>
<keyword evidence="2" id="KW-1185">Reference proteome</keyword>
<dbReference type="PANTHER" id="PTHR33050">
    <property type="entry name" value="REVERSE TRANSCRIPTASE DOMAIN-CONTAINING PROTEIN"/>
    <property type="match status" value="1"/>
</dbReference>
<proteinExistence type="predicted"/>
<organism evidence="1 2">
    <name type="scientific">Mytilus galloprovincialis</name>
    <name type="common">Mediterranean mussel</name>
    <dbReference type="NCBI Taxonomy" id="29158"/>
    <lineage>
        <taxon>Eukaryota</taxon>
        <taxon>Metazoa</taxon>
        <taxon>Spiralia</taxon>
        <taxon>Lophotrochozoa</taxon>
        <taxon>Mollusca</taxon>
        <taxon>Bivalvia</taxon>
        <taxon>Autobranchia</taxon>
        <taxon>Pteriomorphia</taxon>
        <taxon>Mytilida</taxon>
        <taxon>Mytiloidea</taxon>
        <taxon>Mytilidae</taxon>
        <taxon>Mytilinae</taxon>
        <taxon>Mytilus</taxon>
    </lineage>
</organism>
<dbReference type="Proteomes" id="UP000596742">
    <property type="component" value="Unassembled WGS sequence"/>
</dbReference>
<sequence>MSKHGYPATAFSGVDMVSPEIRTKIISDVPSTPINIDQLERELLNHPDRRFVNFLCNSLRNGFDMLVSDVNLPIYECKNSLTARKNPEVVTNLLQQEVDKGFLKGPFSQPPFLSYRVSPLGIATHTYSKKQRLIIDLSSPHNLDEHCSVNDLIDKDLCSLTYIKIDYAINAIQRYGSKSLCCKVDISDAFKQLPIKKEQWHLFCVKWNGQYYHYVRLPFGCRSSPRLFDSLSTSVCWIAQNNYDIKVIFHLLDDFLNCRQTF</sequence>
<evidence type="ECO:0000313" key="2">
    <source>
        <dbReference type="Proteomes" id="UP000596742"/>
    </source>
</evidence>
<reference evidence="1" key="1">
    <citation type="submission" date="2018-11" db="EMBL/GenBank/DDBJ databases">
        <authorList>
            <person name="Alioto T."/>
            <person name="Alioto T."/>
        </authorList>
    </citation>
    <scope>NUCLEOTIDE SEQUENCE</scope>
</reference>
<dbReference type="EMBL" id="UYJE01000512">
    <property type="protein sequence ID" value="VDH93879.1"/>
    <property type="molecule type" value="Genomic_DNA"/>
</dbReference>
<dbReference type="AlphaFoldDB" id="A0A8B6BQJ3"/>
<evidence type="ECO:0008006" key="3">
    <source>
        <dbReference type="Google" id="ProtNLM"/>
    </source>
</evidence>
<accession>A0A8B6BQJ3</accession>
<dbReference type="InterPro" id="IPR043502">
    <property type="entry name" value="DNA/RNA_pol_sf"/>
</dbReference>
<protein>
    <recommendedName>
        <fullName evidence="3">Reverse transcriptase domain-containing protein</fullName>
    </recommendedName>
</protein>
<evidence type="ECO:0000313" key="1">
    <source>
        <dbReference type="EMBL" id="VDH93879.1"/>
    </source>
</evidence>
<comment type="caution">
    <text evidence="1">The sequence shown here is derived from an EMBL/GenBank/DDBJ whole genome shotgun (WGS) entry which is preliminary data.</text>
</comment>
<gene>
    <name evidence="1" type="ORF">MGAL_10B075641</name>
</gene>
<name>A0A8B6BQJ3_MYTGA</name>